<dbReference type="AlphaFoldDB" id="A0AAU9UXV2"/>
<keyword evidence="2" id="KW-1185">Reference proteome</keyword>
<reference evidence="1" key="1">
    <citation type="submission" date="2022-03" db="EMBL/GenBank/DDBJ databases">
        <authorList>
            <person name="Tunstrom K."/>
        </authorList>
    </citation>
    <scope>NUCLEOTIDE SEQUENCE</scope>
</reference>
<evidence type="ECO:0000313" key="2">
    <source>
        <dbReference type="Proteomes" id="UP001153954"/>
    </source>
</evidence>
<accession>A0AAU9UXV2</accession>
<proteinExistence type="predicted"/>
<dbReference type="EMBL" id="CAKOGL010000025">
    <property type="protein sequence ID" value="CAH2102429.1"/>
    <property type="molecule type" value="Genomic_DNA"/>
</dbReference>
<protein>
    <submittedName>
        <fullName evidence="1">Uncharacterized protein</fullName>
    </submittedName>
</protein>
<dbReference type="Proteomes" id="UP001153954">
    <property type="component" value="Unassembled WGS sequence"/>
</dbReference>
<gene>
    <name evidence="1" type="ORF">EEDITHA_LOCUS17063</name>
</gene>
<organism evidence="1 2">
    <name type="scientific">Euphydryas editha</name>
    <name type="common">Edith's checkerspot</name>
    <dbReference type="NCBI Taxonomy" id="104508"/>
    <lineage>
        <taxon>Eukaryota</taxon>
        <taxon>Metazoa</taxon>
        <taxon>Ecdysozoa</taxon>
        <taxon>Arthropoda</taxon>
        <taxon>Hexapoda</taxon>
        <taxon>Insecta</taxon>
        <taxon>Pterygota</taxon>
        <taxon>Neoptera</taxon>
        <taxon>Endopterygota</taxon>
        <taxon>Lepidoptera</taxon>
        <taxon>Glossata</taxon>
        <taxon>Ditrysia</taxon>
        <taxon>Papilionoidea</taxon>
        <taxon>Nymphalidae</taxon>
        <taxon>Nymphalinae</taxon>
        <taxon>Euphydryas</taxon>
    </lineage>
</organism>
<sequence>MDTYVRTSRSNCGIVAGRFVETGSYKIDAVLAELEQTTLRDDRFIVSTSLQNRFLTSINNIKKELNEVRGVNVNARTIISANSLKLSAAHRQARLRFMREHLNLTEDQWAEVIVHR</sequence>
<comment type="caution">
    <text evidence="1">The sequence shown here is derived from an EMBL/GenBank/DDBJ whole genome shotgun (WGS) entry which is preliminary data.</text>
</comment>
<evidence type="ECO:0000313" key="1">
    <source>
        <dbReference type="EMBL" id="CAH2102429.1"/>
    </source>
</evidence>
<name>A0AAU9UXV2_EUPED</name>